<dbReference type="Gene3D" id="2.60.220.30">
    <property type="match status" value="1"/>
</dbReference>
<dbReference type="PROSITE" id="PS51145">
    <property type="entry name" value="ZU5"/>
    <property type="match status" value="1"/>
</dbReference>
<evidence type="ECO:0000256" key="10">
    <source>
        <dbReference type="ARBA" id="ARBA00023136"/>
    </source>
</evidence>
<dbReference type="Gene3D" id="2.60.40.10">
    <property type="entry name" value="Immunoglobulins"/>
    <property type="match status" value="2"/>
</dbReference>
<dbReference type="SMART" id="SM00005">
    <property type="entry name" value="DEATH"/>
    <property type="match status" value="1"/>
</dbReference>
<keyword evidence="3 15" id="KW-0217">Developmental protein</keyword>
<dbReference type="Pfam" id="PF00531">
    <property type="entry name" value="Death"/>
    <property type="match status" value="1"/>
</dbReference>
<dbReference type="Pfam" id="PF07679">
    <property type="entry name" value="I-set"/>
    <property type="match status" value="1"/>
</dbReference>
<evidence type="ECO:0000256" key="16">
    <source>
        <dbReference type="SAM" id="MobiDB-lite"/>
    </source>
</evidence>
<keyword evidence="5 15" id="KW-0812">Transmembrane</keyword>
<evidence type="ECO:0000259" key="17">
    <source>
        <dbReference type="PROSITE" id="PS50835"/>
    </source>
</evidence>
<dbReference type="CDD" id="cd08802">
    <property type="entry name" value="Death_UNC5B"/>
    <property type="match status" value="1"/>
</dbReference>
<evidence type="ECO:0000256" key="6">
    <source>
        <dbReference type="ARBA" id="ARBA00022703"/>
    </source>
</evidence>
<protein>
    <recommendedName>
        <fullName evidence="15">Netrin receptor UNC5</fullName>
    </recommendedName>
</protein>
<dbReference type="PANTHER" id="PTHR12582:SF6">
    <property type="entry name" value="NETRIN RECEPTOR UNC5B"/>
    <property type="match status" value="1"/>
</dbReference>
<dbReference type="InterPro" id="IPR000488">
    <property type="entry name" value="Death_dom"/>
</dbReference>
<dbReference type="InterPro" id="IPR036179">
    <property type="entry name" value="Ig-like_dom_sf"/>
</dbReference>
<keyword evidence="8" id="KW-0677">Repeat</keyword>
<sequence length="858" mass="93034">LWGRRWLPAHPPLSAGTDSGREELPDSFPSAPAETLPHFLQEPQDAYIVKNKPVELGCRAFPATQIYFKCNGEWVSQSGHITQEGLDEATGEPAPPHPTPRRHPPATPSPEGSGPGSTPALVGEDGPLGTGPHTPPTSPLQVEWLKNEDVIDPTQDTNFLLTIDHNLIIRQARLSDTANYTCVAKNIVAKRRSTTATVIVYVNGGWSSWAEWSPCSNRCGRGWQKRTRTCTNPAPLNGGAFCEGQAFQKTACTTVCPVDGGWTEWSKWSACSTECAHWRSRECMAPPPQNGGRDCSGTLLDSKNCTDGLCVQSDPPVPTVLETSGDMALYAGLVVSIFVVVAVLIVVAVVVYRHNPQLLHPSVPPDLTASASIYRGPKYALQDSADKIPMTNSPLLDPLPNLKIKVYSSGTTGSGPGLADGADLLGVLPPGTYPGDFSRDTQFLHLRSASLGSQQLLGLPRDPGSSVSSTFGCLGGRLSIPGTGVSLLVPNGAIPQVERPKGTQTVLSPAVTCGPTGLLLCRPVILTVPHCAEVSAGNWIFHAGNWIFQLKTQAHQGHWEEVVTLDEETLNTPCYCQLEARSCHILLDQLGTYVFTGESYSRSAVKRLQLAIFAPALCTSLEYSLRVYCLEDTPVALKEVLELERTLGGYLVEEPKPLLFKDSYHNLRLSLHDIPHAHWRSKLLAKYQEIPFYHIWSGSQKALHCTFTLERHSLASTELTCKICVRQVEGEGQIFQLHTTLAETPAGSLDALCSAPSSVVTTQLGPYAFKIPLSIRQKICNSLDAPNSRGNDWRLLAQKLSMDRYLNYFATKASPTGVILDLWEALQQDDGDLNSLASALEEMGKSEMLVAVATDGEC</sequence>
<dbReference type="GO" id="GO:0005042">
    <property type="term" value="F:netrin receptor activity"/>
    <property type="evidence" value="ECO:0007669"/>
    <property type="project" value="UniProtKB-UniRule"/>
</dbReference>
<keyword evidence="10 15" id="KW-0472">Membrane</keyword>
<evidence type="ECO:0000256" key="13">
    <source>
        <dbReference type="ARBA" id="ARBA00023180"/>
    </source>
</evidence>
<dbReference type="InterPro" id="IPR000906">
    <property type="entry name" value="ZU5_dom"/>
</dbReference>
<dbReference type="SMART" id="SM00218">
    <property type="entry name" value="ZU5"/>
    <property type="match status" value="1"/>
</dbReference>
<reference evidence="19" key="1">
    <citation type="submission" date="2019-03" db="EMBL/GenBank/DDBJ databases">
        <title>Genome sequencing and reference-guided assembly of Black Bengal Goat (Capra hircus).</title>
        <authorList>
            <person name="Siddiki A.Z."/>
            <person name="Baten A."/>
            <person name="Billah M."/>
            <person name="Alam M.A.U."/>
            <person name="Shawrob K.S.M."/>
            <person name="Saha S."/>
            <person name="Chowdhury M."/>
            <person name="Rahman A.H."/>
            <person name="Stear M."/>
            <person name="Miah G."/>
            <person name="Das G.B."/>
            <person name="Hossain M.M."/>
            <person name="Kumkum M."/>
            <person name="Islam M.S."/>
            <person name="Mollah A.M."/>
            <person name="Ahsan A."/>
            <person name="Tusar F."/>
            <person name="Khan M.K.I."/>
        </authorList>
    </citation>
    <scope>NUCLEOTIDE SEQUENCE [LARGE SCALE GENOMIC DNA]</scope>
</reference>
<dbReference type="InterPro" id="IPR007110">
    <property type="entry name" value="Ig-like_dom"/>
</dbReference>
<dbReference type="SUPFAM" id="SSF48726">
    <property type="entry name" value="Immunoglobulin"/>
    <property type="match status" value="1"/>
</dbReference>
<feature type="region of interest" description="Disordered" evidence="16">
    <location>
        <begin position="1"/>
        <end position="34"/>
    </location>
</feature>
<evidence type="ECO:0000313" key="19">
    <source>
        <dbReference type="Ensembl" id="ENSCHIP00010024360.1"/>
    </source>
</evidence>
<evidence type="ECO:0000256" key="4">
    <source>
        <dbReference type="ARBA" id="ARBA00022475"/>
    </source>
</evidence>
<evidence type="ECO:0000256" key="11">
    <source>
        <dbReference type="ARBA" id="ARBA00023157"/>
    </source>
</evidence>
<evidence type="ECO:0000256" key="12">
    <source>
        <dbReference type="ARBA" id="ARBA00023170"/>
    </source>
</evidence>
<evidence type="ECO:0000256" key="5">
    <source>
        <dbReference type="ARBA" id="ARBA00022692"/>
    </source>
</evidence>
<keyword evidence="11" id="KW-1015">Disulfide bond</keyword>
<evidence type="ECO:0000256" key="15">
    <source>
        <dbReference type="RuleBase" id="RU367033"/>
    </source>
</evidence>
<accession>A0A8C2R791</accession>
<evidence type="ECO:0000256" key="7">
    <source>
        <dbReference type="ARBA" id="ARBA00022729"/>
    </source>
</evidence>
<evidence type="ECO:0000256" key="1">
    <source>
        <dbReference type="ARBA" id="ARBA00004251"/>
    </source>
</evidence>
<feature type="domain" description="ZU5" evidence="18">
    <location>
        <begin position="465"/>
        <end position="599"/>
    </location>
</feature>
<dbReference type="PROSITE" id="PS50835">
    <property type="entry name" value="IG_LIKE"/>
    <property type="match status" value="1"/>
</dbReference>
<comment type="similarity">
    <text evidence="2 15">Belongs to the unc-5 family.</text>
</comment>
<dbReference type="Pfam" id="PF00090">
    <property type="entry name" value="TSP_1"/>
    <property type="match status" value="2"/>
</dbReference>
<dbReference type="Pfam" id="PF25609">
    <property type="entry name" value="Unc5_NetrinR_N"/>
    <property type="match status" value="1"/>
</dbReference>
<evidence type="ECO:0000256" key="2">
    <source>
        <dbReference type="ARBA" id="ARBA00009844"/>
    </source>
</evidence>
<dbReference type="GO" id="GO:0006915">
    <property type="term" value="P:apoptotic process"/>
    <property type="evidence" value="ECO:0007669"/>
    <property type="project" value="UniProtKB-KW"/>
</dbReference>
<dbReference type="GO" id="GO:0005886">
    <property type="term" value="C:plasma membrane"/>
    <property type="evidence" value="ECO:0007669"/>
    <property type="project" value="UniProtKB-SubCell"/>
</dbReference>
<dbReference type="FunFam" id="1.10.533.10:FF:000001">
    <property type="entry name" value="Unc-5 netrin receptor B"/>
    <property type="match status" value="1"/>
</dbReference>
<evidence type="ECO:0000256" key="14">
    <source>
        <dbReference type="ARBA" id="ARBA00023319"/>
    </source>
</evidence>
<evidence type="ECO:0000256" key="9">
    <source>
        <dbReference type="ARBA" id="ARBA00022989"/>
    </source>
</evidence>
<proteinExistence type="inferred from homology"/>
<comment type="subcellular location">
    <subcellularLocation>
        <location evidence="1 15">Cell membrane</location>
        <topology evidence="1 15">Single-pass type I membrane protein</topology>
    </subcellularLocation>
</comment>
<dbReference type="Pfam" id="PF17217">
    <property type="entry name" value="UPA"/>
    <property type="match status" value="1"/>
</dbReference>
<feature type="compositionally biased region" description="Low complexity" evidence="16">
    <location>
        <begin position="109"/>
        <end position="120"/>
    </location>
</feature>
<dbReference type="AlphaFoldDB" id="A0A8C2R791"/>
<keyword evidence="13" id="KW-0325">Glycoprotein</keyword>
<dbReference type="InterPro" id="IPR037936">
    <property type="entry name" value="UNC5A-D"/>
</dbReference>
<keyword evidence="14 15" id="KW-0393">Immunoglobulin domain</keyword>
<dbReference type="SUPFAM" id="SSF47986">
    <property type="entry name" value="DEATH domain"/>
    <property type="match status" value="1"/>
</dbReference>
<dbReference type="SUPFAM" id="SSF82895">
    <property type="entry name" value="TSP-1 type 1 repeat"/>
    <property type="match status" value="2"/>
</dbReference>
<dbReference type="InterPro" id="IPR042156">
    <property type="entry name" value="Death_UNC5B"/>
</dbReference>
<dbReference type="SMART" id="SM00409">
    <property type="entry name" value="IG"/>
    <property type="match status" value="1"/>
</dbReference>
<organism evidence="19">
    <name type="scientific">Capra hircus</name>
    <name type="common">Goat</name>
    <dbReference type="NCBI Taxonomy" id="9925"/>
    <lineage>
        <taxon>Eukaryota</taxon>
        <taxon>Metazoa</taxon>
        <taxon>Chordata</taxon>
        <taxon>Craniata</taxon>
        <taxon>Vertebrata</taxon>
        <taxon>Euteleostomi</taxon>
        <taxon>Mammalia</taxon>
        <taxon>Eutheria</taxon>
        <taxon>Laurasiatheria</taxon>
        <taxon>Artiodactyla</taxon>
        <taxon>Ruminantia</taxon>
        <taxon>Pecora</taxon>
        <taxon>Bovidae</taxon>
        <taxon>Caprinae</taxon>
        <taxon>Capra</taxon>
    </lineage>
</organism>
<dbReference type="InterPro" id="IPR013098">
    <property type="entry name" value="Ig_I-set"/>
</dbReference>
<dbReference type="GO" id="GO:0033564">
    <property type="term" value="P:anterior/posterior axon guidance"/>
    <property type="evidence" value="ECO:0007669"/>
    <property type="project" value="TreeGrafter"/>
</dbReference>
<dbReference type="InterPro" id="IPR033772">
    <property type="entry name" value="UPA"/>
</dbReference>
<comment type="function">
    <text evidence="15">Receptor for netrin required for axon guidance. Mediates axon repulsion of neuronal growth cones in the developing nervous system upon ligand binding.</text>
</comment>
<name>A0A8C2R791_CAPHI</name>
<dbReference type="PROSITE" id="PS50092">
    <property type="entry name" value="TSP1"/>
    <property type="match status" value="2"/>
</dbReference>
<reference evidence="19" key="2">
    <citation type="submission" date="2025-08" db="UniProtKB">
        <authorList>
            <consortium name="Ensembl"/>
        </authorList>
    </citation>
    <scope>IDENTIFICATION</scope>
</reference>
<keyword evidence="12 15" id="KW-0675">Receptor</keyword>
<keyword evidence="4" id="KW-1003">Cell membrane</keyword>
<dbReference type="FunFam" id="2.20.100.10:FF:000002">
    <property type="entry name" value="Unc-5 netrin receptor C"/>
    <property type="match status" value="1"/>
</dbReference>
<dbReference type="InterPro" id="IPR036383">
    <property type="entry name" value="TSP1_rpt_sf"/>
</dbReference>
<dbReference type="InterPro" id="IPR000884">
    <property type="entry name" value="TSP1_rpt"/>
</dbReference>
<dbReference type="Ensembl" id="ENSCHIT00010034543.1">
    <property type="protein sequence ID" value="ENSCHIP00010024360.1"/>
    <property type="gene ID" value="ENSCHIG00010017843.1"/>
</dbReference>
<keyword evidence="9 15" id="KW-1133">Transmembrane helix</keyword>
<dbReference type="FunFam" id="2.20.100.10:FF:000008">
    <property type="entry name" value="Unc-5 netrin receptor C"/>
    <property type="match status" value="1"/>
</dbReference>
<dbReference type="Pfam" id="PF00791">
    <property type="entry name" value="ZU5"/>
    <property type="match status" value="2"/>
</dbReference>
<dbReference type="InterPro" id="IPR003599">
    <property type="entry name" value="Ig_sub"/>
</dbReference>
<dbReference type="FunFam" id="2.60.40.10:FF:002125">
    <property type="entry name" value="Netrin receptor UNC5D"/>
    <property type="match status" value="1"/>
</dbReference>
<keyword evidence="6" id="KW-0053">Apoptosis</keyword>
<dbReference type="FunFam" id="2.60.220.30:FF:000003">
    <property type="entry name" value="Unc-5 netrin receptor C"/>
    <property type="match status" value="1"/>
</dbReference>
<keyword evidence="7" id="KW-0732">Signal</keyword>
<dbReference type="PRINTS" id="PR01705">
    <property type="entry name" value="TSP1REPEAT"/>
</dbReference>
<feature type="domain" description="Ig-like" evidence="17">
    <location>
        <begin position="104"/>
        <end position="199"/>
    </location>
</feature>
<feature type="transmembrane region" description="Helical" evidence="15">
    <location>
        <begin position="327"/>
        <end position="352"/>
    </location>
</feature>
<evidence type="ECO:0000256" key="3">
    <source>
        <dbReference type="ARBA" id="ARBA00022473"/>
    </source>
</evidence>
<dbReference type="InterPro" id="IPR011029">
    <property type="entry name" value="DEATH-like_dom_sf"/>
</dbReference>
<dbReference type="Gene3D" id="1.10.533.10">
    <property type="entry name" value="Death Domain, Fas"/>
    <property type="match status" value="1"/>
</dbReference>
<evidence type="ECO:0000259" key="18">
    <source>
        <dbReference type="PROSITE" id="PS51145"/>
    </source>
</evidence>
<dbReference type="InterPro" id="IPR057755">
    <property type="entry name" value="UNC5A-D-like_N"/>
</dbReference>
<dbReference type="PANTHER" id="PTHR12582">
    <property type="entry name" value="NETRIN RECEPTOR UNC5"/>
    <property type="match status" value="1"/>
</dbReference>
<dbReference type="SMART" id="SM00209">
    <property type="entry name" value="TSP1"/>
    <property type="match status" value="2"/>
</dbReference>
<dbReference type="Gene3D" id="2.20.100.10">
    <property type="entry name" value="Thrombospondin type-1 (TSP1) repeat"/>
    <property type="match status" value="2"/>
</dbReference>
<feature type="region of interest" description="Disordered" evidence="16">
    <location>
        <begin position="85"/>
        <end position="140"/>
    </location>
</feature>
<dbReference type="InterPro" id="IPR013783">
    <property type="entry name" value="Ig-like_fold"/>
</dbReference>
<evidence type="ECO:0000256" key="8">
    <source>
        <dbReference type="ARBA" id="ARBA00022737"/>
    </source>
</evidence>